<dbReference type="InterPro" id="IPR036188">
    <property type="entry name" value="FAD/NAD-bd_sf"/>
</dbReference>
<protein>
    <submittedName>
        <fullName evidence="2">FAD/NAD(P)-binding protein</fullName>
    </submittedName>
</protein>
<accession>A0ABU8X0E3</accession>
<dbReference type="SUPFAM" id="SSF51905">
    <property type="entry name" value="FAD/NAD(P)-binding domain"/>
    <property type="match status" value="1"/>
</dbReference>
<sequence length="117" mass="12475">MVGGGPAGLCSAWLLTRMGAAVEVIEASTRIGGRIDSNVPVAGDPARFELGAMRVPPSEQLFQYFWNTVFSLPQPTAFPDPGDSNRSASTGCATAHKVPATTTQRSSRPPRARCRWT</sequence>
<feature type="region of interest" description="Disordered" evidence="1">
    <location>
        <begin position="77"/>
        <end position="117"/>
    </location>
</feature>
<proteinExistence type="predicted"/>
<keyword evidence="3" id="KW-1185">Reference proteome</keyword>
<dbReference type="Proteomes" id="UP001367030">
    <property type="component" value="Unassembled WGS sequence"/>
</dbReference>
<reference evidence="2 3" key="1">
    <citation type="submission" date="2024-03" db="EMBL/GenBank/DDBJ databases">
        <title>Novel species of the genus Variovorax.</title>
        <authorList>
            <person name="Liu Q."/>
            <person name="Xin Y.-H."/>
        </authorList>
    </citation>
    <scope>NUCLEOTIDE SEQUENCE [LARGE SCALE GENOMIC DNA]</scope>
    <source>
        <strain evidence="2 3">KACC 18901</strain>
    </source>
</reference>
<evidence type="ECO:0000313" key="3">
    <source>
        <dbReference type="Proteomes" id="UP001367030"/>
    </source>
</evidence>
<dbReference type="EMBL" id="JBBKZS010000001">
    <property type="protein sequence ID" value="MEJ8853241.1"/>
    <property type="molecule type" value="Genomic_DNA"/>
</dbReference>
<evidence type="ECO:0000313" key="2">
    <source>
        <dbReference type="EMBL" id="MEJ8853241.1"/>
    </source>
</evidence>
<dbReference type="Pfam" id="PF13450">
    <property type="entry name" value="NAD_binding_8"/>
    <property type="match status" value="1"/>
</dbReference>
<organism evidence="2 3">
    <name type="scientific">Variovorax robiniae</name>
    <dbReference type="NCBI Taxonomy" id="1836199"/>
    <lineage>
        <taxon>Bacteria</taxon>
        <taxon>Pseudomonadati</taxon>
        <taxon>Pseudomonadota</taxon>
        <taxon>Betaproteobacteria</taxon>
        <taxon>Burkholderiales</taxon>
        <taxon>Comamonadaceae</taxon>
        <taxon>Variovorax</taxon>
    </lineage>
</organism>
<name>A0ABU8X0E3_9BURK</name>
<feature type="compositionally biased region" description="Basic residues" evidence="1">
    <location>
        <begin position="108"/>
        <end position="117"/>
    </location>
</feature>
<dbReference type="RefSeq" id="WP_340333341.1">
    <property type="nucleotide sequence ID" value="NZ_JBBKZS010000001.1"/>
</dbReference>
<dbReference type="Gene3D" id="3.50.50.60">
    <property type="entry name" value="FAD/NAD(P)-binding domain"/>
    <property type="match status" value="1"/>
</dbReference>
<comment type="caution">
    <text evidence="2">The sequence shown here is derived from an EMBL/GenBank/DDBJ whole genome shotgun (WGS) entry which is preliminary data.</text>
</comment>
<gene>
    <name evidence="2" type="ORF">WKW79_01600</name>
</gene>
<evidence type="ECO:0000256" key="1">
    <source>
        <dbReference type="SAM" id="MobiDB-lite"/>
    </source>
</evidence>